<feature type="region of interest" description="Disordered" evidence="1">
    <location>
        <begin position="1"/>
        <end position="21"/>
    </location>
</feature>
<evidence type="ECO:0000313" key="2">
    <source>
        <dbReference type="EMBL" id="KAK9803734.1"/>
    </source>
</evidence>
<comment type="caution">
    <text evidence="2">The sequence shown here is derived from an EMBL/GenBank/DDBJ whole genome shotgun (WGS) entry which is preliminary data.</text>
</comment>
<evidence type="ECO:0000313" key="3">
    <source>
        <dbReference type="Proteomes" id="UP001465755"/>
    </source>
</evidence>
<reference evidence="2 3" key="1">
    <citation type="journal article" date="2024" name="Nat. Commun.">
        <title>Phylogenomics reveals the evolutionary origins of lichenization in chlorophyte algae.</title>
        <authorList>
            <person name="Puginier C."/>
            <person name="Libourel C."/>
            <person name="Otte J."/>
            <person name="Skaloud P."/>
            <person name="Haon M."/>
            <person name="Grisel S."/>
            <person name="Petersen M."/>
            <person name="Berrin J.G."/>
            <person name="Delaux P.M."/>
            <person name="Dal Grande F."/>
            <person name="Keller J."/>
        </authorList>
    </citation>
    <scope>NUCLEOTIDE SEQUENCE [LARGE SCALE GENOMIC DNA]</scope>
    <source>
        <strain evidence="2 3">SAG 2036</strain>
    </source>
</reference>
<keyword evidence="3" id="KW-1185">Reference proteome</keyword>
<dbReference type="AlphaFoldDB" id="A0AAW1P4S3"/>
<protein>
    <submittedName>
        <fullName evidence="2">Uncharacterized protein</fullName>
    </submittedName>
</protein>
<organism evidence="2 3">
    <name type="scientific">Symbiochloris irregularis</name>
    <dbReference type="NCBI Taxonomy" id="706552"/>
    <lineage>
        <taxon>Eukaryota</taxon>
        <taxon>Viridiplantae</taxon>
        <taxon>Chlorophyta</taxon>
        <taxon>core chlorophytes</taxon>
        <taxon>Trebouxiophyceae</taxon>
        <taxon>Trebouxiales</taxon>
        <taxon>Trebouxiaceae</taxon>
        <taxon>Symbiochloris</taxon>
    </lineage>
</organism>
<name>A0AAW1P4S3_9CHLO</name>
<proteinExistence type="predicted"/>
<sequence length="419" mass="45550">MQEATRHLLKHHDSALAPGPAGETNGAECCAQLQAINFQSNLPVVIINTGGVKPSRSKIGADVCTCGSPKHGDYAGNVTFKVFVMDDDTELQYPQHYKGLYLGLQKISQGKKGVDITKTNASTPADQSSFILEFEHAQNYDNKSTVTGPVTFKPWNILYPKKPTSDQTAYLQQALSGFETALYASDFTDPTNGWRKYANETAFADWFIAEELIKNAKHSYHSAAFMYKDDGKRLALGPIWDLVQGFGTCCGYPITGYLQNGLSGPGLSGGSAISPNGWLFDICLEPARCKVLEGYDPGDGIAYWFTRLWQDPNWRTFVGKRWTQLRGGAWQDSVILAALDAKQAQLAEAGQRILQEWPEALAGVNYDGVSSQISEWLTARLHWLDGAFALAASGPAFAPFPSAFPPSATPASVSQSTAG</sequence>
<dbReference type="EMBL" id="JALJOQ010000057">
    <property type="protein sequence ID" value="KAK9803734.1"/>
    <property type="molecule type" value="Genomic_DNA"/>
</dbReference>
<accession>A0AAW1P4S3</accession>
<evidence type="ECO:0000256" key="1">
    <source>
        <dbReference type="SAM" id="MobiDB-lite"/>
    </source>
</evidence>
<dbReference type="Pfam" id="PF08757">
    <property type="entry name" value="CotH"/>
    <property type="match status" value="1"/>
</dbReference>
<gene>
    <name evidence="2" type="ORF">WJX73_009049</name>
</gene>
<dbReference type="Proteomes" id="UP001465755">
    <property type="component" value="Unassembled WGS sequence"/>
</dbReference>
<dbReference type="InterPro" id="IPR014867">
    <property type="entry name" value="Spore_coat_CotH_CotH2/3/7"/>
</dbReference>
<feature type="compositionally biased region" description="Basic and acidic residues" evidence="1">
    <location>
        <begin position="1"/>
        <end position="14"/>
    </location>
</feature>